<keyword evidence="8" id="KW-0963">Cytoplasm</keyword>
<comment type="subunit">
    <text evidence="8">Monomer.</text>
</comment>
<feature type="active site" description="Proton acceptor" evidence="8">
    <location>
        <position position="19"/>
    </location>
</feature>
<evidence type="ECO:0000256" key="5">
    <source>
        <dbReference type="ARBA" id="ARBA00038063"/>
    </source>
</evidence>
<comment type="function">
    <text evidence="8">Catalyzes the release of premature peptidyl moieties from peptidyl-tRNA molecules trapped in stalled 50S ribosomal subunits, and thus maintains levels of free tRNAs and 50S ribosomes.</text>
</comment>
<sequence>MYIVAGLGNPGGKYEHTRHNCGFEVIDILAERYRIEVSDRKFKALCGNGLIEGQKVLLMKPQTFMNLSGEAVQQAVTFYKADPASQLIVLYDDISLQPGTIRIREKGSAGGHNGIKNIIQMLGDDHFLRIKIGTGGKPEGWDLADYVLGRFPSSVQVTMTEAFERASRAAAALMTEPAEKVMSTYNRKVSI</sequence>
<dbReference type="EMBL" id="VULZ01000004">
    <property type="protein sequence ID" value="MSS14381.1"/>
    <property type="molecule type" value="Genomic_DNA"/>
</dbReference>
<evidence type="ECO:0000313" key="12">
    <source>
        <dbReference type="Proteomes" id="UP000481852"/>
    </source>
</evidence>
<dbReference type="GO" id="GO:0004045">
    <property type="term" value="F:peptidyl-tRNA hydrolase activity"/>
    <property type="evidence" value="ECO:0007669"/>
    <property type="project" value="UniProtKB-UniRule"/>
</dbReference>
<comment type="subcellular location">
    <subcellularLocation>
        <location evidence="8">Cytoplasm</location>
    </subcellularLocation>
</comment>
<dbReference type="PROSITE" id="PS01196">
    <property type="entry name" value="PEPT_TRNA_HYDROL_2"/>
    <property type="match status" value="1"/>
</dbReference>
<evidence type="ECO:0000256" key="2">
    <source>
        <dbReference type="ARBA" id="ARBA00022555"/>
    </source>
</evidence>
<gene>
    <name evidence="8" type="primary">pth</name>
    <name evidence="11" type="ORF">FYJ35_04890</name>
</gene>
<proteinExistence type="inferred from homology"/>
<feature type="site" description="Discriminates between blocked and unblocked aminoacyl-tRNA" evidence="8">
    <location>
        <position position="9"/>
    </location>
</feature>
<dbReference type="Gene3D" id="3.40.50.1470">
    <property type="entry name" value="Peptidyl-tRNA hydrolase"/>
    <property type="match status" value="1"/>
</dbReference>
<dbReference type="GO" id="GO:0072344">
    <property type="term" value="P:rescue of stalled ribosome"/>
    <property type="evidence" value="ECO:0007669"/>
    <property type="project" value="UniProtKB-UniRule"/>
</dbReference>
<dbReference type="RefSeq" id="WP_154524056.1">
    <property type="nucleotide sequence ID" value="NZ_JAXFDQ010000014.1"/>
</dbReference>
<keyword evidence="2 8" id="KW-0820">tRNA-binding</keyword>
<dbReference type="PANTHER" id="PTHR17224:SF1">
    <property type="entry name" value="PEPTIDYL-TRNA HYDROLASE"/>
    <property type="match status" value="1"/>
</dbReference>
<protein>
    <recommendedName>
        <fullName evidence="7 8">Peptidyl-tRNA hydrolase</fullName>
        <shortName evidence="8">Pth</shortName>
        <ecNumber evidence="1 8">3.1.1.29</ecNumber>
    </recommendedName>
</protein>
<keyword evidence="4 8" id="KW-0694">RNA-binding</keyword>
<dbReference type="HAMAP" id="MF_00083">
    <property type="entry name" value="Pept_tRNA_hydro_bact"/>
    <property type="match status" value="1"/>
</dbReference>
<evidence type="ECO:0000256" key="6">
    <source>
        <dbReference type="ARBA" id="ARBA00048707"/>
    </source>
</evidence>
<feature type="binding site" evidence="8">
    <location>
        <position position="113"/>
    </location>
    <ligand>
        <name>tRNA</name>
        <dbReference type="ChEBI" id="CHEBI:17843"/>
    </ligand>
</feature>
<dbReference type="InterPro" id="IPR018171">
    <property type="entry name" value="Pept_tRNA_hydro_CS"/>
</dbReference>
<dbReference type="FunFam" id="3.40.50.1470:FF:000001">
    <property type="entry name" value="Peptidyl-tRNA hydrolase"/>
    <property type="match status" value="1"/>
</dbReference>
<dbReference type="PANTHER" id="PTHR17224">
    <property type="entry name" value="PEPTIDYL-TRNA HYDROLASE"/>
    <property type="match status" value="1"/>
</dbReference>
<feature type="binding site" evidence="8">
    <location>
        <position position="64"/>
    </location>
    <ligand>
        <name>tRNA</name>
        <dbReference type="ChEBI" id="CHEBI:17843"/>
    </ligand>
</feature>
<evidence type="ECO:0000256" key="8">
    <source>
        <dbReference type="HAMAP-Rule" id="MF_00083"/>
    </source>
</evidence>
<evidence type="ECO:0000256" key="3">
    <source>
        <dbReference type="ARBA" id="ARBA00022801"/>
    </source>
</evidence>
<name>A0A6L5X207_9FIRM</name>
<dbReference type="SUPFAM" id="SSF53178">
    <property type="entry name" value="Peptidyl-tRNA hydrolase-like"/>
    <property type="match status" value="1"/>
</dbReference>
<organism evidence="11 12">
    <name type="scientific">Porcincola intestinalis</name>
    <dbReference type="NCBI Taxonomy" id="2606632"/>
    <lineage>
        <taxon>Bacteria</taxon>
        <taxon>Bacillati</taxon>
        <taxon>Bacillota</taxon>
        <taxon>Clostridia</taxon>
        <taxon>Lachnospirales</taxon>
        <taxon>Lachnospiraceae</taxon>
        <taxon>Porcincola</taxon>
    </lineage>
</organism>
<dbReference type="Proteomes" id="UP000481852">
    <property type="component" value="Unassembled WGS sequence"/>
</dbReference>
<dbReference type="GO" id="GO:0006515">
    <property type="term" value="P:protein quality control for misfolded or incompletely synthesized proteins"/>
    <property type="evidence" value="ECO:0007669"/>
    <property type="project" value="UniProtKB-UniRule"/>
</dbReference>
<dbReference type="EC" id="3.1.1.29" evidence="1 8"/>
<dbReference type="GO" id="GO:0000049">
    <property type="term" value="F:tRNA binding"/>
    <property type="evidence" value="ECO:0007669"/>
    <property type="project" value="UniProtKB-UniRule"/>
</dbReference>
<dbReference type="PROSITE" id="PS01195">
    <property type="entry name" value="PEPT_TRNA_HYDROL_1"/>
    <property type="match status" value="1"/>
</dbReference>
<evidence type="ECO:0000313" key="11">
    <source>
        <dbReference type="EMBL" id="MSS14381.1"/>
    </source>
</evidence>
<keyword evidence="12" id="KW-1185">Reference proteome</keyword>
<dbReference type="InterPro" id="IPR036416">
    <property type="entry name" value="Pept_tRNA_hydro_sf"/>
</dbReference>
<comment type="function">
    <text evidence="8">Hydrolyzes ribosome-free peptidyl-tRNAs (with 1 or more amino acids incorporated), which drop off the ribosome during protein synthesis, or as a result of ribosome stalling.</text>
</comment>
<accession>A0A6L5X207</accession>
<evidence type="ECO:0000256" key="1">
    <source>
        <dbReference type="ARBA" id="ARBA00013260"/>
    </source>
</evidence>
<reference evidence="11 12" key="1">
    <citation type="submission" date="2019-08" db="EMBL/GenBank/DDBJ databases">
        <title>In-depth cultivation of the pig gut microbiome towards novel bacterial diversity and tailored functional studies.</title>
        <authorList>
            <person name="Wylensek D."/>
            <person name="Hitch T.C.A."/>
            <person name="Clavel T."/>
        </authorList>
    </citation>
    <scope>NUCLEOTIDE SEQUENCE [LARGE SCALE GENOMIC DNA]</scope>
    <source>
        <strain evidence="11 12">Oil+RF-744-WCA-WT-11</strain>
    </source>
</reference>
<dbReference type="NCBIfam" id="TIGR00447">
    <property type="entry name" value="pth"/>
    <property type="match status" value="1"/>
</dbReference>
<dbReference type="AlphaFoldDB" id="A0A6L5X207"/>
<feature type="binding site" evidence="8">
    <location>
        <position position="14"/>
    </location>
    <ligand>
        <name>tRNA</name>
        <dbReference type="ChEBI" id="CHEBI:17843"/>
    </ligand>
</feature>
<dbReference type="GO" id="GO:0005737">
    <property type="term" value="C:cytoplasm"/>
    <property type="evidence" value="ECO:0007669"/>
    <property type="project" value="UniProtKB-SubCell"/>
</dbReference>
<feature type="binding site" evidence="8">
    <location>
        <position position="66"/>
    </location>
    <ligand>
        <name>tRNA</name>
        <dbReference type="ChEBI" id="CHEBI:17843"/>
    </ligand>
</feature>
<comment type="catalytic activity">
    <reaction evidence="6 8 9">
        <text>an N-acyl-L-alpha-aminoacyl-tRNA + H2O = an N-acyl-L-amino acid + a tRNA + H(+)</text>
        <dbReference type="Rhea" id="RHEA:54448"/>
        <dbReference type="Rhea" id="RHEA-COMP:10123"/>
        <dbReference type="Rhea" id="RHEA-COMP:13883"/>
        <dbReference type="ChEBI" id="CHEBI:15377"/>
        <dbReference type="ChEBI" id="CHEBI:15378"/>
        <dbReference type="ChEBI" id="CHEBI:59874"/>
        <dbReference type="ChEBI" id="CHEBI:78442"/>
        <dbReference type="ChEBI" id="CHEBI:138191"/>
        <dbReference type="EC" id="3.1.1.29"/>
    </reaction>
</comment>
<comment type="similarity">
    <text evidence="5 8 10">Belongs to the PTH family.</text>
</comment>
<keyword evidence="3 8" id="KW-0378">Hydrolase</keyword>
<dbReference type="CDD" id="cd00462">
    <property type="entry name" value="PTH"/>
    <property type="match status" value="1"/>
</dbReference>
<evidence type="ECO:0000256" key="9">
    <source>
        <dbReference type="RuleBase" id="RU000673"/>
    </source>
</evidence>
<feature type="site" description="Stabilizes the basic form of H active site to accept a proton" evidence="8">
    <location>
        <position position="92"/>
    </location>
</feature>
<evidence type="ECO:0000256" key="4">
    <source>
        <dbReference type="ARBA" id="ARBA00022884"/>
    </source>
</evidence>
<evidence type="ECO:0000256" key="10">
    <source>
        <dbReference type="RuleBase" id="RU004320"/>
    </source>
</evidence>
<dbReference type="Pfam" id="PF01195">
    <property type="entry name" value="Pept_tRNA_hydro"/>
    <property type="match status" value="1"/>
</dbReference>
<evidence type="ECO:0000256" key="7">
    <source>
        <dbReference type="ARBA" id="ARBA00050038"/>
    </source>
</evidence>
<dbReference type="InterPro" id="IPR001328">
    <property type="entry name" value="Pept_tRNA_hydro"/>
</dbReference>
<comment type="caution">
    <text evidence="11">The sequence shown here is derived from an EMBL/GenBank/DDBJ whole genome shotgun (WGS) entry which is preliminary data.</text>
</comment>